<accession>A0A0C9UB63</accession>
<keyword evidence="2" id="KW-1133">Transmembrane helix</keyword>
<sequence length="357" mass="37327">MSWSSLTKRLFAITLALSTLSRVIAQAESLVQCSTASWTSNDEGEQPCLVAIALGQACTGATYSLTPLMNHSGYTGPQTMSQSNPCICSTVTYSMIAACAICQSGGFFSWSDWMANCNAKDVNAEKFPVAIPPGVTVPAWAYLNVSGTGTFDTNQASQIAVAHNIPDVNGTNVPNFATAQASHHSSNTGAIAGGVVGGVVGLLLIVVGGLILYRKRQRNVKVQRSDVVAGLEEQAAMVQPVSYVVPNVHSTPMRLYDPSDPSTFPPNLGDNSDYSMIISPTSHSRTLSDTTSNPTASNVFTSPHHGRNISAETGVTHTTGFNYSGGGFQYEDQPGNLSNSSATGAPGGYGYSGAPEI</sequence>
<organism evidence="4 5">
    <name type="scientific">Sphaerobolus stellatus (strain SS14)</name>
    <dbReference type="NCBI Taxonomy" id="990650"/>
    <lineage>
        <taxon>Eukaryota</taxon>
        <taxon>Fungi</taxon>
        <taxon>Dikarya</taxon>
        <taxon>Basidiomycota</taxon>
        <taxon>Agaricomycotina</taxon>
        <taxon>Agaricomycetes</taxon>
        <taxon>Phallomycetidae</taxon>
        <taxon>Geastrales</taxon>
        <taxon>Sphaerobolaceae</taxon>
        <taxon>Sphaerobolus</taxon>
    </lineage>
</organism>
<evidence type="ECO:0000256" key="3">
    <source>
        <dbReference type="SAM" id="SignalP"/>
    </source>
</evidence>
<dbReference type="OrthoDB" id="2576311at2759"/>
<protein>
    <submittedName>
        <fullName evidence="4">Uncharacterized protein</fullName>
    </submittedName>
</protein>
<evidence type="ECO:0000313" key="4">
    <source>
        <dbReference type="EMBL" id="KIJ26327.1"/>
    </source>
</evidence>
<keyword evidence="5" id="KW-1185">Reference proteome</keyword>
<keyword evidence="3" id="KW-0732">Signal</keyword>
<evidence type="ECO:0000313" key="5">
    <source>
        <dbReference type="Proteomes" id="UP000054279"/>
    </source>
</evidence>
<dbReference type="Gene3D" id="1.20.5.510">
    <property type="entry name" value="Single helix bin"/>
    <property type="match status" value="1"/>
</dbReference>
<evidence type="ECO:0000256" key="2">
    <source>
        <dbReference type="SAM" id="Phobius"/>
    </source>
</evidence>
<name>A0A0C9UB63_SPHS4</name>
<feature type="compositionally biased region" description="Polar residues" evidence="1">
    <location>
        <begin position="282"/>
        <end position="301"/>
    </location>
</feature>
<dbReference type="HOGENOM" id="CLU_053888_0_0_1"/>
<keyword evidence="2" id="KW-0472">Membrane</keyword>
<proteinExistence type="predicted"/>
<feature type="region of interest" description="Disordered" evidence="1">
    <location>
        <begin position="332"/>
        <end position="357"/>
    </location>
</feature>
<keyword evidence="2" id="KW-0812">Transmembrane</keyword>
<dbReference type="Proteomes" id="UP000054279">
    <property type="component" value="Unassembled WGS sequence"/>
</dbReference>
<feature type="signal peptide" evidence="3">
    <location>
        <begin position="1"/>
        <end position="25"/>
    </location>
</feature>
<dbReference type="EMBL" id="KN837374">
    <property type="protein sequence ID" value="KIJ26327.1"/>
    <property type="molecule type" value="Genomic_DNA"/>
</dbReference>
<gene>
    <name evidence="4" type="ORF">M422DRAFT_785286</name>
</gene>
<reference evidence="4 5" key="1">
    <citation type="submission" date="2014-06" db="EMBL/GenBank/DDBJ databases">
        <title>Evolutionary Origins and Diversification of the Mycorrhizal Mutualists.</title>
        <authorList>
            <consortium name="DOE Joint Genome Institute"/>
            <consortium name="Mycorrhizal Genomics Consortium"/>
            <person name="Kohler A."/>
            <person name="Kuo A."/>
            <person name="Nagy L.G."/>
            <person name="Floudas D."/>
            <person name="Copeland A."/>
            <person name="Barry K.W."/>
            <person name="Cichocki N."/>
            <person name="Veneault-Fourrey C."/>
            <person name="LaButti K."/>
            <person name="Lindquist E.A."/>
            <person name="Lipzen A."/>
            <person name="Lundell T."/>
            <person name="Morin E."/>
            <person name="Murat C."/>
            <person name="Riley R."/>
            <person name="Ohm R."/>
            <person name="Sun H."/>
            <person name="Tunlid A."/>
            <person name="Henrissat B."/>
            <person name="Grigoriev I.V."/>
            <person name="Hibbett D.S."/>
            <person name="Martin F."/>
        </authorList>
    </citation>
    <scope>NUCLEOTIDE SEQUENCE [LARGE SCALE GENOMIC DNA]</scope>
    <source>
        <strain evidence="4 5">SS14</strain>
    </source>
</reference>
<dbReference type="AlphaFoldDB" id="A0A0C9UB63"/>
<feature type="region of interest" description="Disordered" evidence="1">
    <location>
        <begin position="282"/>
        <end position="309"/>
    </location>
</feature>
<feature type="transmembrane region" description="Helical" evidence="2">
    <location>
        <begin position="190"/>
        <end position="213"/>
    </location>
</feature>
<evidence type="ECO:0000256" key="1">
    <source>
        <dbReference type="SAM" id="MobiDB-lite"/>
    </source>
</evidence>
<feature type="chain" id="PRO_5002214218" evidence="3">
    <location>
        <begin position="26"/>
        <end position="357"/>
    </location>
</feature>